<sequence length="345" mass="40492">MEVNYYIENGVLMMNLDQEYGIEIASVHFIPQGDSAYSYWVNCANGEKYYVKLFDHQNDGQRTRVERLQFYLPLTWQMYHQGLFRNMTYPILNRDGGFKTTFNNVTVVLFNFIEGETLAEAYPFSKEMLENIGKSVAAIQLITPFIDRTTLLADTFDISFESDLEKCISMIESTITFNNPIKQTLRQVVLSKKEQIFALLHLVRKLQGISIAETKEKVLCHGDIWGGNLIRHKNELYFIDWESAILAPPEYNFVNYMGEEFDVFFSAYEKNIGESLTLNLDLLRFYAYRNHLRNLTNWLMNILHRNTEEVQNEKDLEKILYHCMNRWDSIEANVRAIDAILQKRT</sequence>
<dbReference type="RefSeq" id="WP_161405473.1">
    <property type="nucleotide sequence ID" value="NZ_WTUZ01000010.1"/>
</dbReference>
<dbReference type="AlphaFoldDB" id="A0A6L8UST5"/>
<comment type="caution">
    <text evidence="2">The sequence shown here is derived from an EMBL/GenBank/DDBJ whole genome shotgun (WGS) entry which is preliminary data.</text>
</comment>
<dbReference type="InterPro" id="IPR002575">
    <property type="entry name" value="Aminoglycoside_PTrfase"/>
</dbReference>
<evidence type="ECO:0000313" key="2">
    <source>
        <dbReference type="EMBL" id="MZQ81163.1"/>
    </source>
</evidence>
<evidence type="ECO:0000259" key="1">
    <source>
        <dbReference type="Pfam" id="PF01636"/>
    </source>
</evidence>
<dbReference type="InterPro" id="IPR011009">
    <property type="entry name" value="Kinase-like_dom_sf"/>
</dbReference>
<dbReference type="Gene3D" id="1.20.58.840">
    <property type="match status" value="1"/>
</dbReference>
<protein>
    <submittedName>
        <fullName evidence="2">Phosphotransferase</fullName>
    </submittedName>
</protein>
<dbReference type="Pfam" id="PF01636">
    <property type="entry name" value="APH"/>
    <property type="match status" value="1"/>
</dbReference>
<gene>
    <name evidence="2" type="ORF">GQF01_03380</name>
</gene>
<keyword evidence="2" id="KW-0808">Transferase</keyword>
<evidence type="ECO:0000313" key="3">
    <source>
        <dbReference type="Proteomes" id="UP000481087"/>
    </source>
</evidence>
<keyword evidence="3" id="KW-1185">Reference proteome</keyword>
<reference evidence="2 3" key="1">
    <citation type="submission" date="2019-12" db="EMBL/GenBank/DDBJ databases">
        <title>Paenibacillus sp. nov. sp. isolated from soil.</title>
        <authorList>
            <person name="Kim J."/>
            <person name="Jeong S.E."/>
            <person name="Jung H.S."/>
            <person name="Jeon C.O."/>
        </authorList>
    </citation>
    <scope>NUCLEOTIDE SEQUENCE [LARGE SCALE GENOMIC DNA]</scope>
    <source>
        <strain evidence="2 3">5J-6</strain>
    </source>
</reference>
<dbReference type="Proteomes" id="UP000481087">
    <property type="component" value="Unassembled WGS sequence"/>
</dbReference>
<feature type="domain" description="Aminoglycoside phosphotransferase" evidence="1">
    <location>
        <begin position="29"/>
        <end position="256"/>
    </location>
</feature>
<dbReference type="EMBL" id="WTUZ01000010">
    <property type="protein sequence ID" value="MZQ81163.1"/>
    <property type="molecule type" value="Genomic_DNA"/>
</dbReference>
<proteinExistence type="predicted"/>
<accession>A0A6L8UST5</accession>
<dbReference type="SUPFAM" id="SSF56112">
    <property type="entry name" value="Protein kinase-like (PK-like)"/>
    <property type="match status" value="1"/>
</dbReference>
<name>A0A6L8UST5_9BACL</name>
<dbReference type="Gene3D" id="3.30.200.20">
    <property type="entry name" value="Phosphorylase Kinase, domain 1"/>
    <property type="match status" value="1"/>
</dbReference>
<dbReference type="Gene3D" id="1.10.510.10">
    <property type="entry name" value="Transferase(Phosphotransferase) domain 1"/>
    <property type="match status" value="1"/>
</dbReference>
<organism evidence="2 3">
    <name type="scientific">Paenibacillus silvestris</name>
    <dbReference type="NCBI Taxonomy" id="2606219"/>
    <lineage>
        <taxon>Bacteria</taxon>
        <taxon>Bacillati</taxon>
        <taxon>Bacillota</taxon>
        <taxon>Bacilli</taxon>
        <taxon>Bacillales</taxon>
        <taxon>Paenibacillaceae</taxon>
        <taxon>Paenibacillus</taxon>
    </lineage>
</organism>
<dbReference type="GO" id="GO:0016740">
    <property type="term" value="F:transferase activity"/>
    <property type="evidence" value="ECO:0007669"/>
    <property type="project" value="UniProtKB-KW"/>
</dbReference>